<feature type="compositionally biased region" description="Polar residues" evidence="2">
    <location>
        <begin position="270"/>
        <end position="284"/>
    </location>
</feature>
<organism evidence="3 4">
    <name type="scientific">Oryzias melastigma</name>
    <name type="common">Marine medaka</name>
    <dbReference type="NCBI Taxonomy" id="30732"/>
    <lineage>
        <taxon>Eukaryota</taxon>
        <taxon>Metazoa</taxon>
        <taxon>Chordata</taxon>
        <taxon>Craniata</taxon>
        <taxon>Vertebrata</taxon>
        <taxon>Euteleostomi</taxon>
        <taxon>Actinopterygii</taxon>
        <taxon>Neopterygii</taxon>
        <taxon>Teleostei</taxon>
        <taxon>Neoteleostei</taxon>
        <taxon>Acanthomorphata</taxon>
        <taxon>Ovalentaria</taxon>
        <taxon>Atherinomorphae</taxon>
        <taxon>Beloniformes</taxon>
        <taxon>Adrianichthyidae</taxon>
        <taxon>Oryziinae</taxon>
        <taxon>Oryzias</taxon>
    </lineage>
</organism>
<keyword evidence="1" id="KW-0175">Coiled coil</keyword>
<dbReference type="Proteomes" id="UP000646548">
    <property type="component" value="Unassembled WGS sequence"/>
</dbReference>
<feature type="compositionally biased region" description="Basic and acidic residues" evidence="2">
    <location>
        <begin position="377"/>
        <end position="390"/>
    </location>
</feature>
<name>A0A834FH45_ORYME</name>
<reference evidence="3" key="1">
    <citation type="journal article" name="BMC Genomics">
        <title>Long-read sequencing and de novo genome assembly of marine medaka (Oryzias melastigma).</title>
        <authorList>
            <person name="Liang P."/>
            <person name="Saqib H.S.A."/>
            <person name="Ni X."/>
            <person name="Shen Y."/>
        </authorList>
    </citation>
    <scope>NUCLEOTIDE SEQUENCE</scope>
    <source>
        <strain evidence="3">Bigg-433</strain>
    </source>
</reference>
<feature type="compositionally biased region" description="Basic residues" evidence="2">
    <location>
        <begin position="391"/>
        <end position="411"/>
    </location>
</feature>
<accession>A0A834FH45</accession>
<gene>
    <name evidence="3" type="ORF">FQA47_001906</name>
</gene>
<feature type="compositionally biased region" description="Basic residues" evidence="2">
    <location>
        <begin position="543"/>
        <end position="561"/>
    </location>
</feature>
<feature type="compositionally biased region" description="Basic and acidic residues" evidence="2">
    <location>
        <begin position="318"/>
        <end position="327"/>
    </location>
</feature>
<feature type="region of interest" description="Disordered" evidence="2">
    <location>
        <begin position="267"/>
        <end position="341"/>
    </location>
</feature>
<evidence type="ECO:0000256" key="1">
    <source>
        <dbReference type="SAM" id="Coils"/>
    </source>
</evidence>
<dbReference type="AlphaFoldDB" id="A0A834FH45"/>
<feature type="coiled-coil region" evidence="1">
    <location>
        <begin position="135"/>
        <end position="231"/>
    </location>
</feature>
<evidence type="ECO:0000313" key="4">
    <source>
        <dbReference type="Proteomes" id="UP000646548"/>
    </source>
</evidence>
<feature type="coiled-coil region" evidence="1">
    <location>
        <begin position="25"/>
        <end position="95"/>
    </location>
</feature>
<comment type="caution">
    <text evidence="3">The sequence shown here is derived from an EMBL/GenBank/DDBJ whole genome shotgun (WGS) entry which is preliminary data.</text>
</comment>
<feature type="region of interest" description="Disordered" evidence="2">
    <location>
        <begin position="459"/>
        <end position="489"/>
    </location>
</feature>
<protein>
    <submittedName>
        <fullName evidence="3">Uncharacterized protein</fullName>
    </submittedName>
</protein>
<feature type="region of interest" description="Disordered" evidence="2">
    <location>
        <begin position="377"/>
        <end position="433"/>
    </location>
</feature>
<evidence type="ECO:0000313" key="3">
    <source>
        <dbReference type="EMBL" id="KAF6733996.1"/>
    </source>
</evidence>
<dbReference type="EMBL" id="WKFB01000147">
    <property type="protein sequence ID" value="KAF6733996.1"/>
    <property type="molecule type" value="Genomic_DNA"/>
</dbReference>
<evidence type="ECO:0000256" key="2">
    <source>
        <dbReference type="SAM" id="MobiDB-lite"/>
    </source>
</evidence>
<feature type="compositionally biased region" description="Polar residues" evidence="2">
    <location>
        <begin position="328"/>
        <end position="339"/>
    </location>
</feature>
<feature type="region of interest" description="Disordered" evidence="2">
    <location>
        <begin position="503"/>
        <end position="572"/>
    </location>
</feature>
<proteinExistence type="predicted"/>
<sequence>MKTLLDKFVCLSDNKPTYTSAGDHLKAAQDQNAVLQEKLLQLKLMIQQEEAPLMMTLGISTDEYQDQIQALEQQKEVLQKEIEELKRKRSEEAARGIDLKYLDAQKCELEGQCQHIQEVIQIHSEQYEVVYPEEIQEMKSLILFLKDEVEILLEEQKEVENSRPESKELQKESHQLMKDVEDLKKNNSDQKGELEELNLDLLERQQIPAKLEAIKKEQESLRKENSVLMEQISECRSKIQQTAVLNKPQRPAGNRCSFIPVLAKRLGQKKQVSTDAGATEQPTTVLKKPQSPAGNHCSRIPVIAKKPEPTKQVSTDAETTKPPKTEVNKPQSPAGNPSSPKRREVNMVVVVVGGGVILSSLHERWRQIFSRFLQETRTERREDQRREARGRPSRLRRVSGGKRAGLRHRRAAGSLASPEEGGKLTRFSRPRGCPSAASRALRCGNRRNGLRAGAASLTRLGGEFGPNRDQADPPVQRTEPPPADWSADSECHYRDCLPGGGGTRHPCGSGESSSGTGAHCGSPETVTPLYREGYRGVDSANYRSRHSGKPRRPPQLRRERRAPRFDAGQTRF</sequence>